<dbReference type="AlphaFoldDB" id="A0A9J5YEI1"/>
<name>A0A9J5YEI1_SOLCO</name>
<protein>
    <submittedName>
        <fullName evidence="1">Uncharacterized protein</fullName>
    </submittedName>
</protein>
<evidence type="ECO:0000313" key="2">
    <source>
        <dbReference type="Proteomes" id="UP000824120"/>
    </source>
</evidence>
<gene>
    <name evidence="1" type="ORF">H5410_030517</name>
</gene>
<organism evidence="1 2">
    <name type="scientific">Solanum commersonii</name>
    <name type="common">Commerson's wild potato</name>
    <name type="synonym">Commerson's nightshade</name>
    <dbReference type="NCBI Taxonomy" id="4109"/>
    <lineage>
        <taxon>Eukaryota</taxon>
        <taxon>Viridiplantae</taxon>
        <taxon>Streptophyta</taxon>
        <taxon>Embryophyta</taxon>
        <taxon>Tracheophyta</taxon>
        <taxon>Spermatophyta</taxon>
        <taxon>Magnoliopsida</taxon>
        <taxon>eudicotyledons</taxon>
        <taxon>Gunneridae</taxon>
        <taxon>Pentapetalae</taxon>
        <taxon>asterids</taxon>
        <taxon>lamiids</taxon>
        <taxon>Solanales</taxon>
        <taxon>Solanaceae</taxon>
        <taxon>Solanoideae</taxon>
        <taxon>Solaneae</taxon>
        <taxon>Solanum</taxon>
    </lineage>
</organism>
<proteinExistence type="predicted"/>
<evidence type="ECO:0000313" key="1">
    <source>
        <dbReference type="EMBL" id="KAG5599147.1"/>
    </source>
</evidence>
<comment type="caution">
    <text evidence="1">The sequence shown here is derived from an EMBL/GenBank/DDBJ whole genome shotgun (WGS) entry which is preliminary data.</text>
</comment>
<keyword evidence="2" id="KW-1185">Reference proteome</keyword>
<dbReference type="Proteomes" id="UP000824120">
    <property type="component" value="Chromosome 6"/>
</dbReference>
<accession>A0A9J5YEI1</accession>
<sequence>MSMQSLSLLGSLSESGHQCSEHLSGFWSLVSVPRLTSGGIKVPDPLGAVVDISVSNGWIIGCKIDPARSSKSLNMLSSRLSCVSFSCTAISSSSVSTSNSYSIVPPLCT</sequence>
<dbReference type="EMBL" id="JACXVP010000006">
    <property type="protein sequence ID" value="KAG5599147.1"/>
    <property type="molecule type" value="Genomic_DNA"/>
</dbReference>
<reference evidence="1 2" key="1">
    <citation type="submission" date="2020-09" db="EMBL/GenBank/DDBJ databases">
        <title>De no assembly of potato wild relative species, Solanum commersonii.</title>
        <authorList>
            <person name="Cho K."/>
        </authorList>
    </citation>
    <scope>NUCLEOTIDE SEQUENCE [LARGE SCALE GENOMIC DNA]</scope>
    <source>
        <strain evidence="1">LZ3.2</strain>
        <tissue evidence="1">Leaf</tissue>
    </source>
</reference>